<accession>A0A077WH79</accession>
<sequence length="212" mass="24221">MPSSHTATVIVAVSSSVLPSKQWDIVKAQLYHCWIQLYGPLFWIISAMLCLWDTKTTPNYHRIAVMEMPPTTTTTPTTHIPAATTSSTPMMISNEYVNDSIDDDNKTNMAVYVTQQDGSNKQQKKSLKRIIKNHIQTIKQRRQSLNEAVKRSVRRRTSQQQHQHDHNNRNYGLASTSNLHPIPQRRHSFPGTTASMLLKPFRRKTAPAIFNK</sequence>
<gene>
    <name evidence="3" type="ORF">LRAMOSA09639</name>
</gene>
<keyword evidence="2" id="KW-0812">Transmembrane</keyword>
<keyword evidence="2" id="KW-1133">Transmembrane helix</keyword>
<keyword evidence="2" id="KW-0472">Membrane</keyword>
<feature type="transmembrane region" description="Helical" evidence="2">
    <location>
        <begin position="35"/>
        <end position="52"/>
    </location>
</feature>
<evidence type="ECO:0000256" key="2">
    <source>
        <dbReference type="SAM" id="Phobius"/>
    </source>
</evidence>
<name>A0A077WH79_9FUNG</name>
<reference evidence="3" key="1">
    <citation type="journal article" date="2014" name="Genome Announc.">
        <title>De novo whole-genome sequence and genome annotation of Lichtheimia ramosa.</title>
        <authorList>
            <person name="Linde J."/>
            <person name="Schwartze V."/>
            <person name="Binder U."/>
            <person name="Lass-Florl C."/>
            <person name="Voigt K."/>
            <person name="Horn F."/>
        </authorList>
    </citation>
    <scope>NUCLEOTIDE SEQUENCE</scope>
    <source>
        <strain evidence="3">JMRC FSU:6197</strain>
    </source>
</reference>
<dbReference type="EMBL" id="LK023323">
    <property type="protein sequence ID" value="CDS07116.1"/>
    <property type="molecule type" value="Genomic_DNA"/>
</dbReference>
<dbReference type="OrthoDB" id="2279499at2759"/>
<dbReference type="AlphaFoldDB" id="A0A077WH79"/>
<organism evidence="3">
    <name type="scientific">Lichtheimia ramosa</name>
    <dbReference type="NCBI Taxonomy" id="688394"/>
    <lineage>
        <taxon>Eukaryota</taxon>
        <taxon>Fungi</taxon>
        <taxon>Fungi incertae sedis</taxon>
        <taxon>Mucoromycota</taxon>
        <taxon>Mucoromycotina</taxon>
        <taxon>Mucoromycetes</taxon>
        <taxon>Mucorales</taxon>
        <taxon>Lichtheimiaceae</taxon>
        <taxon>Lichtheimia</taxon>
    </lineage>
</organism>
<evidence type="ECO:0000256" key="1">
    <source>
        <dbReference type="SAM" id="MobiDB-lite"/>
    </source>
</evidence>
<feature type="region of interest" description="Disordered" evidence="1">
    <location>
        <begin position="153"/>
        <end position="191"/>
    </location>
</feature>
<proteinExistence type="predicted"/>
<evidence type="ECO:0000313" key="3">
    <source>
        <dbReference type="EMBL" id="CDS07116.1"/>
    </source>
</evidence>
<protein>
    <submittedName>
        <fullName evidence="3">Uncharacterized protein</fullName>
    </submittedName>
</protein>